<dbReference type="Pfam" id="PF01832">
    <property type="entry name" value="Glucosaminidase"/>
    <property type="match status" value="1"/>
</dbReference>
<reference evidence="5" key="1">
    <citation type="journal article" date="2018" name="Front. Microbiol.">
        <title>Genome-Based Analysis Reveals the Taxonomy and Diversity of the Family Idiomarinaceae.</title>
        <authorList>
            <person name="Liu Y."/>
            <person name="Lai Q."/>
            <person name="Shao Z."/>
        </authorList>
    </citation>
    <scope>NUCLEOTIDE SEQUENCE [LARGE SCALE GENOMIC DNA]</scope>
    <source>
        <strain evidence="5">AIS</strain>
    </source>
</reference>
<proteinExistence type="predicted"/>
<dbReference type="PANTHER" id="PTHR40572:SF1">
    <property type="entry name" value="PROTEIN BAX"/>
    <property type="match status" value="1"/>
</dbReference>
<protein>
    <submittedName>
        <fullName evidence="4">Peptidoglycan hydrolase</fullName>
    </submittedName>
</protein>
<gene>
    <name evidence="4" type="ORF">CWE13_01580</name>
</gene>
<dbReference type="Proteomes" id="UP000286934">
    <property type="component" value="Unassembled WGS sequence"/>
</dbReference>
<evidence type="ECO:0000313" key="4">
    <source>
        <dbReference type="EMBL" id="RUO38359.1"/>
    </source>
</evidence>
<dbReference type="OrthoDB" id="9788155at2"/>
<dbReference type="InterPro" id="IPR053195">
    <property type="entry name" value="Bax-like"/>
</dbReference>
<dbReference type="InterPro" id="IPR002901">
    <property type="entry name" value="MGlyc_endo_b_GlcNAc-like_dom"/>
</dbReference>
<keyword evidence="1" id="KW-0175">Coiled coil</keyword>
<dbReference type="PANTHER" id="PTHR40572">
    <property type="entry name" value="PROTEIN BAX"/>
    <property type="match status" value="1"/>
</dbReference>
<keyword evidence="2" id="KW-0472">Membrane</keyword>
<dbReference type="EMBL" id="PIPP01000001">
    <property type="protein sequence ID" value="RUO38359.1"/>
    <property type="molecule type" value="Genomic_DNA"/>
</dbReference>
<feature type="coiled-coil region" evidence="1">
    <location>
        <begin position="85"/>
        <end position="112"/>
    </location>
</feature>
<keyword evidence="2" id="KW-1133">Transmembrane helix</keyword>
<evidence type="ECO:0000256" key="1">
    <source>
        <dbReference type="SAM" id="Coils"/>
    </source>
</evidence>
<comment type="caution">
    <text evidence="4">The sequence shown here is derived from an EMBL/GenBank/DDBJ whole genome shotgun (WGS) entry which is preliminary data.</text>
</comment>
<evidence type="ECO:0000313" key="5">
    <source>
        <dbReference type="Proteomes" id="UP000286934"/>
    </source>
</evidence>
<sequence length="295" mass="33424">MQIQKRFLVIGAFALVVLLALIMFWRGVLTGNEDGEQRATTAGPEGLPVVTLAKPRKNHNVPDFGAISDIPTRKIEFFSYLLPAINEQNAHILKQRAQIERLQQKFERGEALTAKEQRWLNNLASFYRVNAASEADRFATLLRRVDIIPDTLVLIQAANESGWGTSRFAADARNFFGQWCWTEGCGLVPASRGEGQIHEVREFNSVTESVRSYIRNLNTHDAYQDLRQIRAELRQASLPITAQPLTHGLMSYSERGEDYIVELNQMIRVNLPIIREVRESFESNSDHNNQTASAN</sequence>
<keyword evidence="4" id="KW-0378">Hydrolase</keyword>
<evidence type="ECO:0000259" key="3">
    <source>
        <dbReference type="Pfam" id="PF01832"/>
    </source>
</evidence>
<organism evidence="4 5">
    <name type="scientific">Aliidiomarina shirensis</name>
    <dbReference type="NCBI Taxonomy" id="1048642"/>
    <lineage>
        <taxon>Bacteria</taxon>
        <taxon>Pseudomonadati</taxon>
        <taxon>Pseudomonadota</taxon>
        <taxon>Gammaproteobacteria</taxon>
        <taxon>Alteromonadales</taxon>
        <taxon>Idiomarinaceae</taxon>
        <taxon>Aliidiomarina</taxon>
    </lineage>
</organism>
<feature type="transmembrane region" description="Helical" evidence="2">
    <location>
        <begin position="7"/>
        <end position="25"/>
    </location>
</feature>
<evidence type="ECO:0000256" key="2">
    <source>
        <dbReference type="SAM" id="Phobius"/>
    </source>
</evidence>
<keyword evidence="2" id="KW-0812">Transmembrane</keyword>
<keyword evidence="5" id="KW-1185">Reference proteome</keyword>
<dbReference type="RefSeq" id="WP_126805582.1">
    <property type="nucleotide sequence ID" value="NZ_PIPP01000001.1"/>
</dbReference>
<feature type="domain" description="Mannosyl-glycoprotein endo-beta-N-acetylglucosamidase-like" evidence="3">
    <location>
        <begin position="138"/>
        <end position="229"/>
    </location>
</feature>
<dbReference type="AlphaFoldDB" id="A0A432WX73"/>
<accession>A0A432WX73</accession>
<name>A0A432WX73_9GAMM</name>
<dbReference type="GO" id="GO:0004040">
    <property type="term" value="F:amidase activity"/>
    <property type="evidence" value="ECO:0007669"/>
    <property type="project" value="InterPro"/>
</dbReference>
<dbReference type="Gene3D" id="1.10.530.10">
    <property type="match status" value="1"/>
</dbReference>